<name>A0AAW0JQP2_MYOGA</name>
<keyword evidence="1" id="KW-0175">Coiled coil</keyword>
<gene>
    <name evidence="3" type="ORF">U0070_012661</name>
</gene>
<dbReference type="EMBL" id="JBBHLL010000022">
    <property type="protein sequence ID" value="KAK7829190.1"/>
    <property type="molecule type" value="Genomic_DNA"/>
</dbReference>
<dbReference type="PANTHER" id="PTHR32123:SF13">
    <property type="entry name" value="BICAUDAL D-RELATED PROTEIN HOMOLOG"/>
    <property type="match status" value="1"/>
</dbReference>
<dbReference type="GO" id="GO:0047496">
    <property type="term" value="P:vesicle transport along microtubule"/>
    <property type="evidence" value="ECO:0007669"/>
    <property type="project" value="TreeGrafter"/>
</dbReference>
<keyword evidence="4" id="KW-1185">Reference proteome</keyword>
<dbReference type="Proteomes" id="UP001488838">
    <property type="component" value="Unassembled WGS sequence"/>
</dbReference>
<evidence type="ECO:0000256" key="1">
    <source>
        <dbReference type="ARBA" id="ARBA00023054"/>
    </source>
</evidence>
<accession>A0AAW0JQP2</accession>
<feature type="non-terminal residue" evidence="3">
    <location>
        <position position="1"/>
    </location>
</feature>
<dbReference type="PANTHER" id="PTHR32123">
    <property type="entry name" value="BICD FAMILY-LIKE CARGO ADAPTER"/>
    <property type="match status" value="1"/>
</dbReference>
<evidence type="ECO:0000256" key="2">
    <source>
        <dbReference type="SAM" id="MobiDB-lite"/>
    </source>
</evidence>
<feature type="region of interest" description="Disordered" evidence="2">
    <location>
        <begin position="86"/>
        <end position="120"/>
    </location>
</feature>
<organism evidence="3 4">
    <name type="scientific">Myodes glareolus</name>
    <name type="common">Bank vole</name>
    <name type="synonym">Clethrionomys glareolus</name>
    <dbReference type="NCBI Taxonomy" id="447135"/>
    <lineage>
        <taxon>Eukaryota</taxon>
        <taxon>Metazoa</taxon>
        <taxon>Chordata</taxon>
        <taxon>Craniata</taxon>
        <taxon>Vertebrata</taxon>
        <taxon>Euteleostomi</taxon>
        <taxon>Mammalia</taxon>
        <taxon>Eutheria</taxon>
        <taxon>Euarchontoglires</taxon>
        <taxon>Glires</taxon>
        <taxon>Rodentia</taxon>
        <taxon>Myomorpha</taxon>
        <taxon>Muroidea</taxon>
        <taxon>Cricetidae</taxon>
        <taxon>Arvicolinae</taxon>
        <taxon>Myodes</taxon>
    </lineage>
</organism>
<protein>
    <recommendedName>
        <fullName evidence="5">BICD family-like cargo adapter 1</fullName>
    </recommendedName>
</protein>
<evidence type="ECO:0000313" key="3">
    <source>
        <dbReference type="EMBL" id="KAK7829190.1"/>
    </source>
</evidence>
<dbReference type="AlphaFoldDB" id="A0AAW0JQP2"/>
<dbReference type="GO" id="GO:0055107">
    <property type="term" value="P:Golgi to secretory granule transport"/>
    <property type="evidence" value="ECO:0007669"/>
    <property type="project" value="TreeGrafter"/>
</dbReference>
<comment type="caution">
    <text evidence="3">The sequence shown here is derived from an EMBL/GenBank/DDBJ whole genome shotgun (WGS) entry which is preliminary data.</text>
</comment>
<proteinExistence type="predicted"/>
<evidence type="ECO:0008006" key="5">
    <source>
        <dbReference type="Google" id="ProtNLM"/>
    </source>
</evidence>
<reference evidence="3 4" key="1">
    <citation type="journal article" date="2023" name="bioRxiv">
        <title>Conserved and derived expression patterns and positive selection on dental genes reveal complex evolutionary context of ever-growing rodent molars.</title>
        <authorList>
            <person name="Calamari Z.T."/>
            <person name="Song A."/>
            <person name="Cohen E."/>
            <person name="Akter M."/>
            <person name="Roy R.D."/>
            <person name="Hallikas O."/>
            <person name="Christensen M.M."/>
            <person name="Li P."/>
            <person name="Marangoni P."/>
            <person name="Jernvall J."/>
            <person name="Klein O.D."/>
        </authorList>
    </citation>
    <scope>NUCLEOTIDE SEQUENCE [LARGE SCALE GENOMIC DNA]</scope>
    <source>
        <strain evidence="3">V071</strain>
    </source>
</reference>
<sequence length="120" mass="13742">NPEFRAAGALGDTRAEPSLEQALLERDEAIAKKRAVEAELDSCRERLRTVEAQLLEALQEKLRLKQEVEAWEEDMQQVIRERVQSQLQGESRGALGTQANTSAGRNSRMHLSRSQWGRWW</sequence>
<evidence type="ECO:0000313" key="4">
    <source>
        <dbReference type="Proteomes" id="UP001488838"/>
    </source>
</evidence>
<dbReference type="InterPro" id="IPR051149">
    <property type="entry name" value="Spindly/BICDR_Dynein_Adapter"/>
</dbReference>